<feature type="domain" description="DUF6701" evidence="1">
    <location>
        <begin position="651"/>
        <end position="1106"/>
    </location>
</feature>
<organism evidence="2 3">
    <name type="scientific">Methylomonas rivi</name>
    <dbReference type="NCBI Taxonomy" id="2952226"/>
    <lineage>
        <taxon>Bacteria</taxon>
        <taxon>Pseudomonadati</taxon>
        <taxon>Pseudomonadota</taxon>
        <taxon>Gammaproteobacteria</taxon>
        <taxon>Methylococcales</taxon>
        <taxon>Methylococcaceae</taxon>
        <taxon>Methylomonas</taxon>
    </lineage>
</organism>
<dbReference type="Gene3D" id="2.60.120.200">
    <property type="match status" value="1"/>
</dbReference>
<evidence type="ECO:0000259" key="1">
    <source>
        <dbReference type="Pfam" id="PF20419"/>
    </source>
</evidence>
<gene>
    <name evidence="2" type="ORF">NP596_18315</name>
</gene>
<dbReference type="InterPro" id="IPR013320">
    <property type="entry name" value="ConA-like_dom_sf"/>
</dbReference>
<proteinExistence type="predicted"/>
<comment type="caution">
    <text evidence="2">The sequence shown here is derived from an EMBL/GenBank/DDBJ whole genome shotgun (WGS) entry which is preliminary data.</text>
</comment>
<reference evidence="2 3" key="1">
    <citation type="submission" date="2022-07" db="EMBL/GenBank/DDBJ databases">
        <title>Methylomonas rivi sp. nov., Methylomonas rosea sp. nov., Methylomonas aureus sp. nov. and Methylomonas subterranea sp. nov., four novel methanotrophs isolated from a freshwater creek and the deep terrestrial subsurface.</title>
        <authorList>
            <person name="Abin C."/>
            <person name="Sankaranarayanan K."/>
            <person name="Garner C."/>
            <person name="Sindelar R."/>
            <person name="Kotary K."/>
            <person name="Garner R."/>
            <person name="Barclay S."/>
            <person name="Lawson P."/>
            <person name="Krumholz L."/>
        </authorList>
    </citation>
    <scope>NUCLEOTIDE SEQUENCE [LARGE SCALE GENOMIC DNA]</scope>
    <source>
        <strain evidence="2 3">WSC-6</strain>
    </source>
</reference>
<protein>
    <submittedName>
        <fullName evidence="2">LamG domain-containing protein</fullName>
    </submittedName>
</protein>
<dbReference type="Pfam" id="PF13385">
    <property type="entry name" value="Laminin_G_3"/>
    <property type="match status" value="1"/>
</dbReference>
<dbReference type="Proteomes" id="UP001524586">
    <property type="component" value="Unassembled WGS sequence"/>
</dbReference>
<dbReference type="Pfam" id="PF20419">
    <property type="entry name" value="DUF6701"/>
    <property type="match status" value="1"/>
</dbReference>
<evidence type="ECO:0000313" key="2">
    <source>
        <dbReference type="EMBL" id="MCQ8130419.1"/>
    </source>
</evidence>
<dbReference type="SUPFAM" id="SSF49899">
    <property type="entry name" value="Concanavalin A-like lectins/glucanases"/>
    <property type="match status" value="1"/>
</dbReference>
<evidence type="ECO:0000313" key="3">
    <source>
        <dbReference type="Proteomes" id="UP001524586"/>
    </source>
</evidence>
<name>A0ABT1U983_9GAMM</name>
<dbReference type="InterPro" id="IPR046524">
    <property type="entry name" value="DUF6701"/>
</dbReference>
<sequence length="1107" mass="113668">MRPFTLGLFDNLAGTASSRRMSGRPNRNVLLLGVVALALSPGNAYASRNVNSVTLDGAGSVSVAGGATISATVTVFTSGDSDSRWRCTAWRISATNSGTRNKVDHANHEQRGTYAETFNITAPSVAGVYNAYFIAYRDNDCSDTPTSYVLSNAVTVGAVVNVASIEPASINPTGPAATVSWTVTFGGSVTGVDAADFSLIQSGGVGGASIVSVTGSGATWTVTADTGSGSGSLGLNLVDNDSIKSGSNLPLGGSGAGNGDFTGGSYTVVSASTELLDFHMDEPVWNGSANEAIDSGSGYNGNAATLSGALPTTAATTPAIAGSTGTCGYGAFNRANKNYVVLPSGFPNLGASGAAFTITAWIRSTNNSLPGQRIFIDDEHNTAGYGFSLADGGTGRVRFFTRGTPSALILDTANVIANNAWYFVAAVADVPNKTKRIYVFDSAGSLLANVSAAWSESAFGSDSGVASIGGETNAATEANNSFGFSGYIDELRVFQGALSQTGIQGLMARTRNCATVNPGLVNPVDFNCVESGQSALTGHLYTKLSGMPFSFDVVALKDADNDGIAEGVQTAYAADANRNVSVELVDGAGDTACGSRMALSPAISQTLTFAKVNQATEQGRKTSGGFTVAEAYRNLRCRVTDATHLPAVVGCSADSFSVRPADFAVSSSVTAGSTIKAGNLFSLSAASGITGYNGSPALDQGKLTAHSGAVQRGILTGTFDYADPTTGTAAGSDFSYSEVGYFSLSAEAVHDDNFTEIDAVNADCTDDFSNSLTGGKYGCKFGNTSVIGNVGRFIPDHFDVTYNTPVFAPSCTGFSYIGQPVKYAVNPVATVIARNADGVTTMNYTGSYWKINPVHGSFGITPDYAEANRPLTVLNAAAPTAVDNGNGTGTLRFADTGSDILAVSRNNPIAPFAAEIAMSFTLQDTDAVAAAGNPVRFGAASPGNGMAFTGGNKDMRWGRLVLRNANGSELIPLPVPMFSEYFNGNSFVKNAADNCTALNLSSQLSLSNPETAGGAAQAGNASMTVGAGVSQAVLPDATLAAGDADLRFAAPGSGNTGYIDIAADFTALPWLLFDWDHNGSHDNSPSARATFGIYQGNGKQIYRREVY</sequence>
<dbReference type="EMBL" id="JANIBK010000160">
    <property type="protein sequence ID" value="MCQ8130419.1"/>
    <property type="molecule type" value="Genomic_DNA"/>
</dbReference>
<keyword evidence="3" id="KW-1185">Reference proteome</keyword>
<accession>A0ABT1U983</accession>
<dbReference type="RefSeq" id="WP_256616843.1">
    <property type="nucleotide sequence ID" value="NZ_JANIBK010000160.1"/>
</dbReference>